<gene>
    <name evidence="1" type="ORF">CMC5_062450</name>
</gene>
<dbReference type="Proteomes" id="UP000067626">
    <property type="component" value="Chromosome"/>
</dbReference>
<organism evidence="1 2">
    <name type="scientific">Chondromyces crocatus</name>
    <dbReference type="NCBI Taxonomy" id="52"/>
    <lineage>
        <taxon>Bacteria</taxon>
        <taxon>Pseudomonadati</taxon>
        <taxon>Myxococcota</taxon>
        <taxon>Polyangia</taxon>
        <taxon>Polyangiales</taxon>
        <taxon>Polyangiaceae</taxon>
        <taxon>Chondromyces</taxon>
    </lineage>
</organism>
<proteinExistence type="predicted"/>
<dbReference type="EMBL" id="CP012159">
    <property type="protein sequence ID" value="AKT42023.1"/>
    <property type="molecule type" value="Genomic_DNA"/>
</dbReference>
<dbReference type="KEGG" id="ccro:CMC5_062450"/>
<dbReference type="AlphaFoldDB" id="A0A0K1EN15"/>
<dbReference type="STRING" id="52.CMC5_062450"/>
<name>A0A0K1EN15_CHOCO</name>
<keyword evidence="2" id="KW-1185">Reference proteome</keyword>
<evidence type="ECO:0000313" key="1">
    <source>
        <dbReference type="EMBL" id="AKT42023.1"/>
    </source>
</evidence>
<reference evidence="1 2" key="1">
    <citation type="submission" date="2015-07" db="EMBL/GenBank/DDBJ databases">
        <title>Genome analysis of myxobacterium Chondromyces crocatus Cm c5 reveals a high potential for natural compound synthesis and the genetic basis for the loss of fruiting body formation.</title>
        <authorList>
            <person name="Zaburannyi N."/>
            <person name="Bunk B."/>
            <person name="Maier J."/>
            <person name="Overmann J."/>
            <person name="Mueller R."/>
        </authorList>
    </citation>
    <scope>NUCLEOTIDE SEQUENCE [LARGE SCALE GENOMIC DNA]</scope>
    <source>
        <strain evidence="1 2">Cm c5</strain>
    </source>
</reference>
<protein>
    <submittedName>
        <fullName evidence="1">Uncharacterized protein</fullName>
    </submittedName>
</protein>
<accession>A0A0K1EN15</accession>
<sequence>MLTLDLDIAPYDPRTMLEAWRSEGSRTSVQALARFVLDHGVALFWPSPSSGRPTLWCARPALAEAVCAWLLDPQTRALLEASFVAHGDAEVARAFDRLDAAAKGP</sequence>
<evidence type="ECO:0000313" key="2">
    <source>
        <dbReference type="Proteomes" id="UP000067626"/>
    </source>
</evidence>
<dbReference type="PATRIC" id="fig|52.7.peg.6863"/>